<name>A0A1R3G3Z4_9ROSI</name>
<accession>A0A1R3G3Z4</accession>
<evidence type="ECO:0000313" key="2">
    <source>
        <dbReference type="Proteomes" id="UP000187203"/>
    </source>
</evidence>
<reference evidence="2" key="1">
    <citation type="submission" date="2013-09" db="EMBL/GenBank/DDBJ databases">
        <title>Corchorus olitorius genome sequencing.</title>
        <authorList>
            <person name="Alam M."/>
            <person name="Haque M.S."/>
            <person name="Islam M.S."/>
            <person name="Emdad E.M."/>
            <person name="Islam M.M."/>
            <person name="Ahmed B."/>
            <person name="Halim A."/>
            <person name="Hossen Q.M.M."/>
            <person name="Hossain M.Z."/>
            <person name="Ahmed R."/>
            <person name="Khan M.M."/>
            <person name="Islam R."/>
            <person name="Rashid M.M."/>
            <person name="Khan S.A."/>
            <person name="Rahman M.S."/>
            <person name="Alam M."/>
            <person name="Yahiya A.S."/>
            <person name="Khan M.S."/>
            <person name="Azam M.S."/>
            <person name="Haque T."/>
            <person name="Lashkar M.Z.H."/>
            <person name="Akhand A.I."/>
            <person name="Morshed G."/>
            <person name="Roy S."/>
            <person name="Uddin K.S."/>
            <person name="Rabeya T."/>
            <person name="Hossain A.S."/>
            <person name="Chowdhury A."/>
            <person name="Snigdha A.R."/>
            <person name="Mortoza M.S."/>
            <person name="Matin S.A."/>
            <person name="Hoque S.M.E."/>
            <person name="Islam M.K."/>
            <person name="Roy D.K."/>
            <person name="Haider R."/>
            <person name="Moosa M.M."/>
            <person name="Elias S.M."/>
            <person name="Hasan A.M."/>
            <person name="Jahan S."/>
            <person name="Shafiuddin M."/>
            <person name="Mahmood N."/>
            <person name="Shommy N.S."/>
        </authorList>
    </citation>
    <scope>NUCLEOTIDE SEQUENCE [LARGE SCALE GENOMIC DNA]</scope>
    <source>
        <strain evidence="2">cv. O-4</strain>
    </source>
</reference>
<gene>
    <name evidence="1" type="ORF">COLO4_36958</name>
</gene>
<dbReference type="Proteomes" id="UP000187203">
    <property type="component" value="Unassembled WGS sequence"/>
</dbReference>
<comment type="caution">
    <text evidence="1">The sequence shown here is derived from an EMBL/GenBank/DDBJ whole genome shotgun (WGS) entry which is preliminary data.</text>
</comment>
<keyword evidence="2" id="KW-1185">Reference proteome</keyword>
<protein>
    <submittedName>
        <fullName evidence="1">Uncharacterized protein</fullName>
    </submittedName>
</protein>
<proteinExistence type="predicted"/>
<evidence type="ECO:0000313" key="1">
    <source>
        <dbReference type="EMBL" id="OMO52811.1"/>
    </source>
</evidence>
<organism evidence="1 2">
    <name type="scientific">Corchorus olitorius</name>
    <dbReference type="NCBI Taxonomy" id="93759"/>
    <lineage>
        <taxon>Eukaryota</taxon>
        <taxon>Viridiplantae</taxon>
        <taxon>Streptophyta</taxon>
        <taxon>Embryophyta</taxon>
        <taxon>Tracheophyta</taxon>
        <taxon>Spermatophyta</taxon>
        <taxon>Magnoliopsida</taxon>
        <taxon>eudicotyledons</taxon>
        <taxon>Gunneridae</taxon>
        <taxon>Pentapetalae</taxon>
        <taxon>rosids</taxon>
        <taxon>malvids</taxon>
        <taxon>Malvales</taxon>
        <taxon>Malvaceae</taxon>
        <taxon>Grewioideae</taxon>
        <taxon>Apeibeae</taxon>
        <taxon>Corchorus</taxon>
    </lineage>
</organism>
<dbReference type="EMBL" id="AWUE01023756">
    <property type="protein sequence ID" value="OMO52811.1"/>
    <property type="molecule type" value="Genomic_DNA"/>
</dbReference>
<sequence length="117" mass="12802">MGYAYSRSRVESRSNLLYSKPSAPPPLQPAPTCELSGPASDEYERFWGHLFPPGWASTSIPCIHVQCKEKAPPLASAPLLLNRSSHGHDCPLELTTIESSCSDDFSPLSKPKLLFTT</sequence>
<dbReference type="AlphaFoldDB" id="A0A1R3G3Z4"/>